<dbReference type="Pfam" id="PF03080">
    <property type="entry name" value="Neprosin"/>
    <property type="match status" value="1"/>
</dbReference>
<feature type="compositionally biased region" description="Basic and acidic residues" evidence="1">
    <location>
        <begin position="1"/>
        <end position="11"/>
    </location>
</feature>
<dbReference type="RefSeq" id="WP_399652834.1">
    <property type="nucleotide sequence ID" value="NZ_JBITYG010000007.1"/>
</dbReference>
<evidence type="ECO:0000256" key="1">
    <source>
        <dbReference type="SAM" id="MobiDB-lite"/>
    </source>
</evidence>
<evidence type="ECO:0000313" key="4">
    <source>
        <dbReference type="Proteomes" id="UP001614394"/>
    </source>
</evidence>
<sequence length="408" mass="44558">METGRIERNPEAPESPQQPRSGRDLDREAAERLDEIRQHFKDLYARRNVIARTTTASGQELDWIPAESQAPGALAEPPALEHTEPVRDADRPALPPPFELAEPGNESGPPGTVPVLRKPLDRVSPTGTLQDYLAKGTRAKRSTPPDDPGPATPSASDAVHKYAHASQSVVNFGTEGIINTWRPYVQWSNEFSLGQLWVVRGGGAGLQTVEVGAQTYFDLYNDWNPHLFIFFTTNGYTQGGNDLGGYNTDVTGWVQRSSVAYPGMRLAESILGGDQYELSLKVTLSLGNWWVRVGNEWMGYYPNGLYNSGGLRDQAATVDWGGEIVDDVANHPEPTATWMGSGHFPFEGWQHAAYMRNLAYQTDAVGTMAAMQGYPSATNPNAYQIAADFSGATTWGSYFYWGGPGGVA</sequence>
<dbReference type="Proteomes" id="UP001614394">
    <property type="component" value="Unassembled WGS sequence"/>
</dbReference>
<feature type="compositionally biased region" description="Basic and acidic residues" evidence="1">
    <location>
        <begin position="79"/>
        <end position="91"/>
    </location>
</feature>
<gene>
    <name evidence="3" type="ORF">ACIGXA_23990</name>
</gene>
<dbReference type="PROSITE" id="PS52045">
    <property type="entry name" value="NEPROSIN_PEP_CD"/>
    <property type="match status" value="1"/>
</dbReference>
<evidence type="ECO:0000259" key="2">
    <source>
        <dbReference type="PROSITE" id="PS52045"/>
    </source>
</evidence>
<keyword evidence="4" id="KW-1185">Reference proteome</keyword>
<dbReference type="EMBL" id="JBITYG010000007">
    <property type="protein sequence ID" value="MFI9103590.1"/>
    <property type="molecule type" value="Genomic_DNA"/>
</dbReference>
<comment type="caution">
    <text evidence="3">The sequence shown here is derived from an EMBL/GenBank/DDBJ whole genome shotgun (WGS) entry which is preliminary data.</text>
</comment>
<reference evidence="3 4" key="1">
    <citation type="submission" date="2024-10" db="EMBL/GenBank/DDBJ databases">
        <title>The Natural Products Discovery Center: Release of the First 8490 Sequenced Strains for Exploring Actinobacteria Biosynthetic Diversity.</title>
        <authorList>
            <person name="Kalkreuter E."/>
            <person name="Kautsar S.A."/>
            <person name="Yang D."/>
            <person name="Bader C.D."/>
            <person name="Teijaro C.N."/>
            <person name="Fluegel L."/>
            <person name="Davis C.M."/>
            <person name="Simpson J.R."/>
            <person name="Lauterbach L."/>
            <person name="Steele A.D."/>
            <person name="Gui C."/>
            <person name="Meng S."/>
            <person name="Li G."/>
            <person name="Viehrig K."/>
            <person name="Ye F."/>
            <person name="Su P."/>
            <person name="Kiefer A.F."/>
            <person name="Nichols A."/>
            <person name="Cepeda A.J."/>
            <person name="Yan W."/>
            <person name="Fan B."/>
            <person name="Jiang Y."/>
            <person name="Adhikari A."/>
            <person name="Zheng C.-J."/>
            <person name="Schuster L."/>
            <person name="Cowan T.M."/>
            <person name="Smanski M.J."/>
            <person name="Chevrette M.G."/>
            <person name="De Carvalho L.P.S."/>
            <person name="Shen B."/>
        </authorList>
    </citation>
    <scope>NUCLEOTIDE SEQUENCE [LARGE SCALE GENOMIC DNA]</scope>
    <source>
        <strain evidence="3 4">NPDC053399</strain>
    </source>
</reference>
<feature type="region of interest" description="Disordered" evidence="1">
    <location>
        <begin position="1"/>
        <end position="27"/>
    </location>
</feature>
<protein>
    <submittedName>
        <fullName evidence="3">Neprosin family prolyl endopeptidase</fullName>
    </submittedName>
</protein>
<dbReference type="PANTHER" id="PTHR31589">
    <property type="entry name" value="PROTEIN, PUTATIVE (DUF239)-RELATED-RELATED"/>
    <property type="match status" value="1"/>
</dbReference>
<dbReference type="PANTHER" id="PTHR31589:SF110">
    <property type="entry name" value="PROTEIN, PUTATIVE (DUF239)-RELATED"/>
    <property type="match status" value="1"/>
</dbReference>
<name>A0ABW8CE16_9ACTN</name>
<evidence type="ECO:0000313" key="3">
    <source>
        <dbReference type="EMBL" id="MFI9103590.1"/>
    </source>
</evidence>
<proteinExistence type="predicted"/>
<dbReference type="InterPro" id="IPR053168">
    <property type="entry name" value="Glutamic_endopeptidase"/>
</dbReference>
<organism evidence="3 4">
    <name type="scientific">Streptomyces fildesensis</name>
    <dbReference type="NCBI Taxonomy" id="375757"/>
    <lineage>
        <taxon>Bacteria</taxon>
        <taxon>Bacillati</taxon>
        <taxon>Actinomycetota</taxon>
        <taxon>Actinomycetes</taxon>
        <taxon>Kitasatosporales</taxon>
        <taxon>Streptomycetaceae</taxon>
        <taxon>Streptomyces</taxon>
    </lineage>
</organism>
<accession>A0ABW8CE16</accession>
<feature type="region of interest" description="Disordered" evidence="1">
    <location>
        <begin position="54"/>
        <end position="160"/>
    </location>
</feature>
<feature type="domain" description="Neprosin PEP catalytic" evidence="2">
    <location>
        <begin position="152"/>
        <end position="408"/>
    </location>
</feature>
<dbReference type="InterPro" id="IPR004314">
    <property type="entry name" value="Neprosin"/>
</dbReference>